<reference evidence="8 9" key="1">
    <citation type="submission" date="2016-10" db="EMBL/GenBank/DDBJ databases">
        <authorList>
            <person name="de Groot N.N."/>
        </authorList>
    </citation>
    <scope>NUCLEOTIDE SEQUENCE [LARGE SCALE GENOMIC DNA]</scope>
    <source>
        <strain evidence="8 9">CPCC 202699</strain>
    </source>
</reference>
<dbReference type="Gene3D" id="2.130.10.130">
    <property type="entry name" value="Integrin alpha, N-terminal"/>
    <property type="match status" value="2"/>
</dbReference>
<evidence type="ECO:0000313" key="9">
    <source>
        <dbReference type="Proteomes" id="UP000199515"/>
    </source>
</evidence>
<dbReference type="Pfam" id="PF00082">
    <property type="entry name" value="Peptidase_S8"/>
    <property type="match status" value="1"/>
</dbReference>
<keyword evidence="4" id="KW-0720">Serine protease</keyword>
<protein>
    <submittedName>
        <fullName evidence="8">Repeat domain-containing protein</fullName>
    </submittedName>
</protein>
<dbReference type="SUPFAM" id="SSF52743">
    <property type="entry name" value="Subtilisin-like"/>
    <property type="match status" value="1"/>
</dbReference>
<dbReference type="STRING" id="589385.SAMN05421504_110224"/>
<proteinExistence type="inferred from homology"/>
<dbReference type="InterPro" id="IPR000209">
    <property type="entry name" value="Peptidase_S8/S53_dom"/>
</dbReference>
<comment type="similarity">
    <text evidence="5">Belongs to the peptidase S8 family.</text>
</comment>
<keyword evidence="3" id="KW-0378">Hydrolase</keyword>
<dbReference type="InterPro" id="IPR023828">
    <property type="entry name" value="Peptidase_S8_Ser-AS"/>
</dbReference>
<accession>A0A1H3R329</accession>
<keyword evidence="9" id="KW-1185">Reference proteome</keyword>
<evidence type="ECO:0000256" key="4">
    <source>
        <dbReference type="ARBA" id="ARBA00022825"/>
    </source>
</evidence>
<dbReference type="InterPro" id="IPR036852">
    <property type="entry name" value="Peptidase_S8/S53_dom_sf"/>
</dbReference>
<dbReference type="AlphaFoldDB" id="A0A1H3R329"/>
<dbReference type="OrthoDB" id="468550at2"/>
<dbReference type="Proteomes" id="UP000199515">
    <property type="component" value="Unassembled WGS sequence"/>
</dbReference>
<organism evidence="8 9">
    <name type="scientific">Amycolatopsis xylanica</name>
    <dbReference type="NCBI Taxonomy" id="589385"/>
    <lineage>
        <taxon>Bacteria</taxon>
        <taxon>Bacillati</taxon>
        <taxon>Actinomycetota</taxon>
        <taxon>Actinomycetes</taxon>
        <taxon>Pseudonocardiales</taxon>
        <taxon>Pseudonocardiaceae</taxon>
        <taxon>Amycolatopsis</taxon>
    </lineage>
</organism>
<name>A0A1H3R329_9PSEU</name>
<evidence type="ECO:0000259" key="7">
    <source>
        <dbReference type="Pfam" id="PF00082"/>
    </source>
</evidence>
<sequence>MARELIVVTRPDAELRARAAGLASAADADIGSLSSALARHGARLTPLFGLSEERLRAGIVALQNTEVPDLATYYRVEAEDAVLDDLAAVLRAEDLVDGAYVKPDGAPPSTAVEPTLNTMVPRTDDPPAVTPDFSTLQGYLDPAPGGIDARYAWTIDGGRGRGVRVVDCEWAWRFTHEDLGQGQGGVLAGTASADQRSIDHGTAVLGVISGDRNGLGVTGIASDAWVAGSSFHDQSTAKAIRAAADKLGPGDLLLLEIHRPGPNTPDPEQGQRGYIAIEWWPDDFAAIRYAIAKGVIVVEAAGNGFQNLDDAVYDRPPAGFPSTWRNPFNAANPSSGAIVVGAGAPPQGTHGADWGPDRSRLDFSNYGARVDAQGWGREVTSTGYGDLQGGTSQDLWYTNTFAGTSSASPIVVGALACLQGIFHGRGPLRLTPSRARALLRATGSPQRDAPGRPATQRIGTRPDLRELIPAATRPSIRVGDVDGDGRAEIVVTSPWGMGVLKQSGGSLTAPMLAPNGTRFGQWLLNTADNRLDPLADFDGDGRSEVVVTSPWGLGVVKVLGGTAVTSAMAGNGTRLGQWLLNTADDEFGPAGDFDGDRRGELLVRSPWGLGVLKQSGTSMTSSMLAPNGTRFGQWLLNTADNHFGPVGDFDGDGRDEILVTSPWGIGILKQSGPSLTVSMMAPNGSRFGQWLLNTADNRFGPVGDFDGDGHDEILVTSPWGIGILKLSGGTLSAPVMAPNGVRFGGWLLNTADNEFGPVGDFDADTRVEILVKSPWGVGILKQIGGALTVPSMAPNGSRFGDWLLNTADNHFGSVADFDGDHRAEILLTSPWGVGMLKQTGATFTASLLAPNGSHLGGWLLNTADNEFGG</sequence>
<feature type="region of interest" description="Disordered" evidence="6">
    <location>
        <begin position="101"/>
        <end position="125"/>
    </location>
</feature>
<dbReference type="InterPro" id="IPR013517">
    <property type="entry name" value="FG-GAP"/>
</dbReference>
<dbReference type="Gene3D" id="3.40.50.200">
    <property type="entry name" value="Peptidase S8/S53 domain"/>
    <property type="match status" value="1"/>
</dbReference>
<dbReference type="EMBL" id="FNON01000010">
    <property type="protein sequence ID" value="SDZ19715.1"/>
    <property type="molecule type" value="Genomic_DNA"/>
</dbReference>
<dbReference type="Pfam" id="PF01839">
    <property type="entry name" value="FG-GAP"/>
    <property type="match status" value="1"/>
</dbReference>
<evidence type="ECO:0000256" key="5">
    <source>
        <dbReference type="PROSITE-ProRule" id="PRU01240"/>
    </source>
</evidence>
<evidence type="ECO:0000313" key="8">
    <source>
        <dbReference type="EMBL" id="SDZ19715.1"/>
    </source>
</evidence>
<dbReference type="GO" id="GO:0004252">
    <property type="term" value="F:serine-type endopeptidase activity"/>
    <property type="evidence" value="ECO:0007669"/>
    <property type="project" value="InterPro"/>
</dbReference>
<dbReference type="RefSeq" id="WP_091297354.1">
    <property type="nucleotide sequence ID" value="NZ_FNON01000010.1"/>
</dbReference>
<evidence type="ECO:0000256" key="6">
    <source>
        <dbReference type="SAM" id="MobiDB-lite"/>
    </source>
</evidence>
<evidence type="ECO:0000256" key="2">
    <source>
        <dbReference type="ARBA" id="ARBA00022729"/>
    </source>
</evidence>
<keyword evidence="1" id="KW-0645">Protease</keyword>
<feature type="domain" description="Peptidase S8/S53" evidence="7">
    <location>
        <begin position="192"/>
        <end position="443"/>
    </location>
</feature>
<dbReference type="Pfam" id="PF13517">
    <property type="entry name" value="FG-GAP_3"/>
    <property type="match status" value="1"/>
</dbReference>
<evidence type="ECO:0000256" key="3">
    <source>
        <dbReference type="ARBA" id="ARBA00022801"/>
    </source>
</evidence>
<comment type="caution">
    <text evidence="5">Lacks conserved residue(s) required for the propagation of feature annotation.</text>
</comment>
<dbReference type="SUPFAM" id="SSF69318">
    <property type="entry name" value="Integrin alpha N-terminal domain"/>
    <property type="match status" value="1"/>
</dbReference>
<gene>
    <name evidence="8" type="ORF">SAMN05421504_110224</name>
</gene>
<evidence type="ECO:0000256" key="1">
    <source>
        <dbReference type="ARBA" id="ARBA00022670"/>
    </source>
</evidence>
<dbReference type="PROSITE" id="PS51892">
    <property type="entry name" value="SUBTILASE"/>
    <property type="match status" value="1"/>
</dbReference>
<dbReference type="PROSITE" id="PS00138">
    <property type="entry name" value="SUBTILASE_SER"/>
    <property type="match status" value="1"/>
</dbReference>
<dbReference type="GO" id="GO:0006508">
    <property type="term" value="P:proteolysis"/>
    <property type="evidence" value="ECO:0007669"/>
    <property type="project" value="UniProtKB-KW"/>
</dbReference>
<dbReference type="InterPro" id="IPR028994">
    <property type="entry name" value="Integrin_alpha_N"/>
</dbReference>
<keyword evidence="2" id="KW-0732">Signal</keyword>